<protein>
    <submittedName>
        <fullName evidence="3">Glycerophosphodiester phosphodiesterase</fullName>
    </submittedName>
</protein>
<feature type="chain" id="PRO_5001922893" evidence="1">
    <location>
        <begin position="21"/>
        <end position="252"/>
    </location>
</feature>
<evidence type="ECO:0000313" key="3">
    <source>
        <dbReference type="EMBL" id="KGF34590.1"/>
    </source>
</evidence>
<gene>
    <name evidence="3" type="ORF">HMPREF2137_07335</name>
</gene>
<evidence type="ECO:0000259" key="2">
    <source>
        <dbReference type="PROSITE" id="PS51704"/>
    </source>
</evidence>
<dbReference type="Gene3D" id="3.20.20.190">
    <property type="entry name" value="Phosphatidylinositol (PI) phosphodiesterase"/>
    <property type="match status" value="1"/>
</dbReference>
<dbReference type="RefSeq" id="WP_036873073.1">
    <property type="nucleotide sequence ID" value="NZ_JRNN01000066.1"/>
</dbReference>
<dbReference type="InterPro" id="IPR030395">
    <property type="entry name" value="GP_PDE_dom"/>
</dbReference>
<evidence type="ECO:0000256" key="1">
    <source>
        <dbReference type="SAM" id="SignalP"/>
    </source>
</evidence>
<dbReference type="EMBL" id="JRNN01000066">
    <property type="protein sequence ID" value="KGF34590.1"/>
    <property type="molecule type" value="Genomic_DNA"/>
</dbReference>
<sequence length="252" mass="28154">MKKLFCTLALVAFATVSMFAGSKVIAHRGYWTTPGSAQNSRTSLQKALDLNIYGSEIDVWITTDGKLMVNHDADFNGVVLEKASYKECKNLTLKNGEKMPQLKDLLKMMKKTKSKTKLIIEIKTHSTLEANKRAVQATVNAVKKYGIQDKVEYIAFSHDVCLELVRLDKQAKVAYLSGNKTPAQLHQEGITGIDYHISALRKHPEWIKEAHDLGMTVNVWTVSDKAGIEEMNKAGVDYITTNEPVLAIELTR</sequence>
<dbReference type="PANTHER" id="PTHR46211:SF1">
    <property type="entry name" value="GLYCEROPHOSPHODIESTER PHOSPHODIESTERASE, CYTOPLASMIC"/>
    <property type="match status" value="1"/>
</dbReference>
<dbReference type="Pfam" id="PF03009">
    <property type="entry name" value="GDPD"/>
    <property type="match status" value="1"/>
</dbReference>
<name>A0A095ZIK3_9BACT</name>
<dbReference type="Proteomes" id="UP000029556">
    <property type="component" value="Unassembled WGS sequence"/>
</dbReference>
<feature type="signal peptide" evidence="1">
    <location>
        <begin position="1"/>
        <end position="20"/>
    </location>
</feature>
<dbReference type="AlphaFoldDB" id="A0A095ZIK3"/>
<evidence type="ECO:0000313" key="4">
    <source>
        <dbReference type="Proteomes" id="UP000029556"/>
    </source>
</evidence>
<reference evidence="3 4" key="1">
    <citation type="submission" date="2014-07" db="EMBL/GenBank/DDBJ databases">
        <authorList>
            <person name="McCorrison J."/>
            <person name="Sanka R."/>
            <person name="Torralba M."/>
            <person name="Gillis M."/>
            <person name="Haft D.H."/>
            <person name="Methe B."/>
            <person name="Sutton G."/>
            <person name="Nelson K.E."/>
        </authorList>
    </citation>
    <scope>NUCLEOTIDE SEQUENCE [LARGE SCALE GENOMIC DNA]</scope>
    <source>
        <strain evidence="3 4">DNF00853</strain>
    </source>
</reference>
<proteinExistence type="predicted"/>
<dbReference type="PANTHER" id="PTHR46211">
    <property type="entry name" value="GLYCEROPHOSPHORYL DIESTER PHOSPHODIESTERASE"/>
    <property type="match status" value="1"/>
</dbReference>
<comment type="caution">
    <text evidence="3">The sequence shown here is derived from an EMBL/GenBank/DDBJ whole genome shotgun (WGS) entry which is preliminary data.</text>
</comment>
<keyword evidence="1" id="KW-0732">Signal</keyword>
<dbReference type="GO" id="GO:0006629">
    <property type="term" value="P:lipid metabolic process"/>
    <property type="evidence" value="ECO:0007669"/>
    <property type="project" value="InterPro"/>
</dbReference>
<dbReference type="SUPFAM" id="SSF51695">
    <property type="entry name" value="PLC-like phosphodiesterases"/>
    <property type="match status" value="1"/>
</dbReference>
<feature type="domain" description="GP-PDE" evidence="2">
    <location>
        <begin position="22"/>
        <end position="251"/>
    </location>
</feature>
<dbReference type="InterPro" id="IPR017946">
    <property type="entry name" value="PLC-like_Pdiesterase_TIM-brl"/>
</dbReference>
<organism evidence="3 4">
    <name type="scientific">Hoylesella buccalis DNF00853</name>
    <dbReference type="NCBI Taxonomy" id="1401074"/>
    <lineage>
        <taxon>Bacteria</taxon>
        <taxon>Pseudomonadati</taxon>
        <taxon>Bacteroidota</taxon>
        <taxon>Bacteroidia</taxon>
        <taxon>Bacteroidales</taxon>
        <taxon>Prevotellaceae</taxon>
        <taxon>Hoylesella</taxon>
    </lineage>
</organism>
<dbReference type="GO" id="GO:0008081">
    <property type="term" value="F:phosphoric diester hydrolase activity"/>
    <property type="evidence" value="ECO:0007669"/>
    <property type="project" value="InterPro"/>
</dbReference>
<accession>A0A095ZIK3</accession>
<dbReference type="PROSITE" id="PS51704">
    <property type="entry name" value="GP_PDE"/>
    <property type="match status" value="1"/>
</dbReference>